<sequence>MRKSLGKRYHCRSFRDVQLDYNTYRLICQPITIMNFALFIDLPLTSYSSSNTDHCY</sequence>
<protein>
    <submittedName>
        <fullName evidence="1">Uncharacterized protein</fullName>
    </submittedName>
</protein>
<gene>
    <name evidence="1" type="ordered locus">MAE_03340</name>
</gene>
<name>B0JMZ2_MICAN</name>
<dbReference type="EMBL" id="AP009552">
    <property type="protein sequence ID" value="BAG00156.1"/>
    <property type="molecule type" value="Genomic_DNA"/>
</dbReference>
<dbReference type="KEGG" id="mar:MAE_03340"/>
<dbReference type="Proteomes" id="UP000001510">
    <property type="component" value="Chromosome"/>
</dbReference>
<evidence type="ECO:0000313" key="1">
    <source>
        <dbReference type="EMBL" id="BAG00156.1"/>
    </source>
</evidence>
<evidence type="ECO:0000313" key="2">
    <source>
        <dbReference type="Proteomes" id="UP000001510"/>
    </source>
</evidence>
<proteinExistence type="predicted"/>
<organism evidence="1 2">
    <name type="scientific">Microcystis aeruginosa (strain NIES-843 / IAM M-2473)</name>
    <dbReference type="NCBI Taxonomy" id="449447"/>
    <lineage>
        <taxon>Bacteria</taxon>
        <taxon>Bacillati</taxon>
        <taxon>Cyanobacteriota</taxon>
        <taxon>Cyanophyceae</taxon>
        <taxon>Oscillatoriophycideae</taxon>
        <taxon>Chroococcales</taxon>
        <taxon>Microcystaceae</taxon>
        <taxon>Microcystis</taxon>
    </lineage>
</organism>
<dbReference type="PaxDb" id="449447-MAE_03340"/>
<accession>B0JMZ2</accession>
<dbReference type="EnsemblBacteria" id="BAG00156">
    <property type="protein sequence ID" value="BAG00156"/>
    <property type="gene ID" value="MAE_03340"/>
</dbReference>
<reference evidence="1 2" key="1">
    <citation type="journal article" date="2007" name="DNA Res.">
        <title>Complete genomic structure of the bloom-forming toxic cyanobacterium Microcystis aeruginosa NIES-843.</title>
        <authorList>
            <person name="Kaneko T."/>
            <person name="Nakajima N."/>
            <person name="Okamoto S."/>
            <person name="Suzuki I."/>
            <person name="Tanabe Y."/>
            <person name="Tamaoki M."/>
            <person name="Nakamura Y."/>
            <person name="Kasai F."/>
            <person name="Watanabe A."/>
            <person name="Kawashima K."/>
            <person name="Kishida Y."/>
            <person name="Ono A."/>
            <person name="Shimizu Y."/>
            <person name="Takahashi C."/>
            <person name="Minami C."/>
            <person name="Fujishiro T."/>
            <person name="Kohara M."/>
            <person name="Katoh M."/>
            <person name="Nakazaki N."/>
            <person name="Nakayama S."/>
            <person name="Yamada M."/>
            <person name="Tabata S."/>
            <person name="Watanabe M.M."/>
        </authorList>
    </citation>
    <scope>NUCLEOTIDE SEQUENCE [LARGE SCALE GENOMIC DNA]</scope>
    <source>
        <strain evidence="2">NIES-843 / IAM M-247</strain>
    </source>
</reference>
<dbReference type="HOGENOM" id="CLU_3009228_0_0_3"/>
<dbReference type="AlphaFoldDB" id="B0JMZ2"/>
<keyword evidence="2" id="KW-1185">Reference proteome</keyword>